<dbReference type="InterPro" id="IPR004859">
    <property type="entry name" value="Xrn1_N"/>
</dbReference>
<dbReference type="Gene3D" id="3.40.50.12390">
    <property type="match status" value="1"/>
</dbReference>
<accession>W6V9J7</accession>
<comment type="caution">
    <text evidence="3">The sequence shown here is derived from an EMBL/GenBank/DDBJ whole genome shotgun (WGS) entry which is preliminary data.</text>
</comment>
<dbReference type="GO" id="GO:0000956">
    <property type="term" value="P:nuclear-transcribed mRNA catabolic process"/>
    <property type="evidence" value="ECO:0007669"/>
    <property type="project" value="TreeGrafter"/>
</dbReference>
<feature type="domain" description="Xrn1 N-terminal" evidence="2">
    <location>
        <begin position="1"/>
        <end position="134"/>
    </location>
</feature>
<dbReference type="GO" id="GO:0016075">
    <property type="term" value="P:rRNA catabolic process"/>
    <property type="evidence" value="ECO:0007669"/>
    <property type="project" value="TreeGrafter"/>
</dbReference>
<keyword evidence="4" id="KW-1185">Reference proteome</keyword>
<dbReference type="STRING" id="6210.W6V9J7"/>
<proteinExistence type="inferred from homology"/>
<evidence type="ECO:0000313" key="4">
    <source>
        <dbReference type="Proteomes" id="UP000019149"/>
    </source>
</evidence>
<sequence length="204" mass="23781">MTQQRARRFVGAEKLATELKKRREKEPEFDEKSLFDPNVISPGTEFMESLHEFFKRFIANQISSDPLWRRIDVIYSGHDVPGEGEQKIREYMLYQRTLSGYQPNERHCLYGMDADLIFLGLATHEPNLCILRENVYTVKSPLPQDIPFCLVHLSLLREYIGLEFKNLEVSNKLLAGITFFIKQAISLGRFGVNLLRLKCEFLSY</sequence>
<organism evidence="3 4">
    <name type="scientific">Echinococcus granulosus</name>
    <name type="common">Hydatid tapeworm</name>
    <dbReference type="NCBI Taxonomy" id="6210"/>
    <lineage>
        <taxon>Eukaryota</taxon>
        <taxon>Metazoa</taxon>
        <taxon>Spiralia</taxon>
        <taxon>Lophotrochozoa</taxon>
        <taxon>Platyhelminthes</taxon>
        <taxon>Cestoda</taxon>
        <taxon>Eucestoda</taxon>
        <taxon>Cyclophyllidea</taxon>
        <taxon>Taeniidae</taxon>
        <taxon>Echinococcus</taxon>
        <taxon>Echinococcus granulosus group</taxon>
    </lineage>
</organism>
<dbReference type="CTD" id="36337520"/>
<dbReference type="GO" id="GO:0003723">
    <property type="term" value="F:RNA binding"/>
    <property type="evidence" value="ECO:0007669"/>
    <property type="project" value="TreeGrafter"/>
</dbReference>
<dbReference type="PANTHER" id="PTHR12341">
    <property type="entry name" value="5'-&gt;3' EXORIBONUCLEASE"/>
    <property type="match status" value="1"/>
</dbReference>
<reference evidence="3 4" key="1">
    <citation type="journal article" date="2013" name="Nat. Genet.">
        <title>The genome of the hydatid tapeworm Echinococcus granulosus.</title>
        <authorList>
            <person name="Zheng H."/>
            <person name="Zhang W."/>
            <person name="Zhang L."/>
            <person name="Zhang Z."/>
            <person name="Li J."/>
            <person name="Lu G."/>
            <person name="Zhu Y."/>
            <person name="Wang Y."/>
            <person name="Huang Y."/>
            <person name="Liu J."/>
            <person name="Kang H."/>
            <person name="Chen J."/>
            <person name="Wang L."/>
            <person name="Chen A."/>
            <person name="Yu S."/>
            <person name="Gao Z."/>
            <person name="Jin L."/>
            <person name="Gu W."/>
            <person name="Wang Z."/>
            <person name="Zhao L."/>
            <person name="Shi B."/>
            <person name="Wen H."/>
            <person name="Lin R."/>
            <person name="Jones M.K."/>
            <person name="Brejova B."/>
            <person name="Vinar T."/>
            <person name="Zhao G."/>
            <person name="McManus D.P."/>
            <person name="Chen Z."/>
            <person name="Zhou Y."/>
            <person name="Wang S."/>
        </authorList>
    </citation>
    <scope>NUCLEOTIDE SEQUENCE [LARGE SCALE GENOMIC DNA]</scope>
</reference>
<comment type="similarity">
    <text evidence="1">Belongs to the 5'-3' exonuclease family.</text>
</comment>
<evidence type="ECO:0000256" key="1">
    <source>
        <dbReference type="ARBA" id="ARBA00038299"/>
    </source>
</evidence>
<dbReference type="EMBL" id="APAU02000007">
    <property type="protein sequence ID" value="EUB63314.1"/>
    <property type="molecule type" value="Genomic_DNA"/>
</dbReference>
<dbReference type="RefSeq" id="XP_024354510.1">
    <property type="nucleotide sequence ID" value="XM_024491054.1"/>
</dbReference>
<dbReference type="Proteomes" id="UP000019149">
    <property type="component" value="Unassembled WGS sequence"/>
</dbReference>
<dbReference type="CDD" id="cd18673">
    <property type="entry name" value="PIN_XRN1-2-like"/>
    <property type="match status" value="1"/>
</dbReference>
<dbReference type="InterPro" id="IPR027073">
    <property type="entry name" value="5_3_exoribonuclease"/>
</dbReference>
<dbReference type="PANTHER" id="PTHR12341:SF7">
    <property type="entry name" value="5'-3' EXORIBONUCLEASE 1"/>
    <property type="match status" value="1"/>
</dbReference>
<dbReference type="OrthoDB" id="6124600at2759"/>
<evidence type="ECO:0000259" key="2">
    <source>
        <dbReference type="Pfam" id="PF03159"/>
    </source>
</evidence>
<dbReference type="GeneID" id="36337520"/>
<dbReference type="GO" id="GO:0004534">
    <property type="term" value="F:5'-3' RNA exonuclease activity"/>
    <property type="evidence" value="ECO:0007669"/>
    <property type="project" value="TreeGrafter"/>
</dbReference>
<dbReference type="AlphaFoldDB" id="W6V9J7"/>
<evidence type="ECO:0000313" key="3">
    <source>
        <dbReference type="EMBL" id="EUB63314.1"/>
    </source>
</evidence>
<dbReference type="GO" id="GO:0005634">
    <property type="term" value="C:nucleus"/>
    <property type="evidence" value="ECO:0007669"/>
    <property type="project" value="TreeGrafter"/>
</dbReference>
<protein>
    <submittedName>
        <fullName evidence="3">5'-3' exoribonuclease</fullName>
    </submittedName>
</protein>
<gene>
    <name evidence="3" type="ORF">EGR_01805</name>
</gene>
<dbReference type="KEGG" id="egl:EGR_01805"/>
<dbReference type="Pfam" id="PF03159">
    <property type="entry name" value="XRN_N"/>
    <property type="match status" value="1"/>
</dbReference>
<name>W6V9J7_ECHGR</name>